<dbReference type="EMBL" id="LGYO01000022">
    <property type="protein sequence ID" value="KNZ41850.1"/>
    <property type="molecule type" value="Genomic_DNA"/>
</dbReference>
<organism evidence="1 2">
    <name type="scientific">Acetobacterium bakii</name>
    <dbReference type="NCBI Taxonomy" id="52689"/>
    <lineage>
        <taxon>Bacteria</taxon>
        <taxon>Bacillati</taxon>
        <taxon>Bacillota</taxon>
        <taxon>Clostridia</taxon>
        <taxon>Eubacteriales</taxon>
        <taxon>Eubacteriaceae</taxon>
        <taxon>Acetobacterium</taxon>
    </lineage>
</organism>
<proteinExistence type="predicted"/>
<gene>
    <name evidence="1" type="ORF">AKG39_09530</name>
</gene>
<evidence type="ECO:0000313" key="1">
    <source>
        <dbReference type="EMBL" id="KNZ41850.1"/>
    </source>
</evidence>
<comment type="caution">
    <text evidence="1">The sequence shown here is derived from an EMBL/GenBank/DDBJ whole genome shotgun (WGS) entry which is preliminary data.</text>
</comment>
<accession>A0A0L6U250</accession>
<sequence length="310" mass="36574">MKQICHLEEIFPPEYYHEIPGYDSRIAIRKMLDVLSSLGDASIALTFSNIDEYEEDSVETQIIRRTHLRHALIDLNNSFDLLLQIPWFYYRIGLGENSSIERNIDGWVEKLESECKIWKVRNFLLREASDCKQKILGEKITDFKNSYMYCDSKPFTVRSVANDMKHRSTIKLKEFDSHLKLKIDGLEQIEELTRLKQNQIKKEFVMDFYDSDSPLESIGKIEINGVENGLINIKYNNGEEFRGKDYAYTEESFSFDDIYGEAIDFYDNFLELFDCIYHNIYLEIPQSPVMNKRNAKKTSETLNVDKWYKC</sequence>
<dbReference type="OrthoDB" id="236897at2"/>
<name>A0A0L6U250_9FIRM</name>
<dbReference type="STRING" id="52689.AKG39_09530"/>
<dbReference type="Proteomes" id="UP000036873">
    <property type="component" value="Unassembled WGS sequence"/>
</dbReference>
<protein>
    <submittedName>
        <fullName evidence="1">Uncharacterized protein</fullName>
    </submittedName>
</protein>
<dbReference type="AlphaFoldDB" id="A0A0L6U250"/>
<keyword evidence="2" id="KW-1185">Reference proteome</keyword>
<evidence type="ECO:0000313" key="2">
    <source>
        <dbReference type="Proteomes" id="UP000036873"/>
    </source>
</evidence>
<reference evidence="2" key="1">
    <citation type="submission" date="2015-07" db="EMBL/GenBank/DDBJ databases">
        <title>Draft genome sequence of Acetobacterium bakii DSM 8293, a potential psychrophilic chemical producer through syngas fermentation.</title>
        <authorList>
            <person name="Song Y."/>
            <person name="Hwang S."/>
            <person name="Cho B.-K."/>
        </authorList>
    </citation>
    <scope>NUCLEOTIDE SEQUENCE [LARGE SCALE GENOMIC DNA]</scope>
    <source>
        <strain evidence="2">DSM 8239</strain>
    </source>
</reference>
<dbReference type="RefSeq" id="WP_050740158.1">
    <property type="nucleotide sequence ID" value="NZ_LGYO01000022.1"/>
</dbReference>